<dbReference type="RefSeq" id="XP_003665637.1">
    <property type="nucleotide sequence ID" value="XM_003665589.1"/>
</dbReference>
<feature type="active site" description="Proton donor; for dehydratase activity" evidence="8">
    <location>
        <position position="1164"/>
    </location>
</feature>
<dbReference type="VEuPathDB" id="FungiDB:MYCTH_103096"/>
<dbReference type="SMART" id="SM00826">
    <property type="entry name" value="PKS_DH"/>
    <property type="match status" value="1"/>
</dbReference>
<dbReference type="HOGENOM" id="CLU_000022_31_1_1"/>
<dbReference type="PROSITE" id="PS00606">
    <property type="entry name" value="KS3_1"/>
    <property type="match status" value="1"/>
</dbReference>
<dbReference type="InterPro" id="IPR016035">
    <property type="entry name" value="Acyl_Trfase/lysoPLipase"/>
</dbReference>
<dbReference type="InterPro" id="IPR020843">
    <property type="entry name" value="ER"/>
</dbReference>
<dbReference type="KEGG" id="mtm:MYCTH_103096"/>
<feature type="compositionally biased region" description="Low complexity" evidence="9">
    <location>
        <begin position="1436"/>
        <end position="1450"/>
    </location>
</feature>
<keyword evidence="1" id="KW-0596">Phosphopantetheine</keyword>
<name>G2QIS0_THET4</name>
<dbReference type="PANTHER" id="PTHR43775:SF46">
    <property type="entry name" value="FUMIGERMIN SYNTHASE"/>
    <property type="match status" value="1"/>
</dbReference>
<dbReference type="Pfam" id="PF08659">
    <property type="entry name" value="KR"/>
    <property type="match status" value="1"/>
</dbReference>
<dbReference type="OrthoDB" id="329835at2759"/>
<dbReference type="InterPro" id="IPR057326">
    <property type="entry name" value="KR_dom"/>
</dbReference>
<dbReference type="SUPFAM" id="SSF53901">
    <property type="entry name" value="Thiolase-like"/>
    <property type="match status" value="1"/>
</dbReference>
<evidence type="ECO:0000313" key="13">
    <source>
        <dbReference type="EMBL" id="AEO60392.1"/>
    </source>
</evidence>
<dbReference type="CDD" id="cd05195">
    <property type="entry name" value="enoyl_red"/>
    <property type="match status" value="1"/>
</dbReference>
<dbReference type="InterPro" id="IPR020806">
    <property type="entry name" value="PKS_PP-bd"/>
</dbReference>
<feature type="region of interest" description="Disordered" evidence="9">
    <location>
        <begin position="1899"/>
        <end position="1939"/>
    </location>
</feature>
<dbReference type="InterPro" id="IPR013968">
    <property type="entry name" value="PKS_KR"/>
</dbReference>
<feature type="region of interest" description="C-terminal hotdog fold" evidence="8">
    <location>
        <begin position="1096"/>
        <end position="1262"/>
    </location>
</feature>
<dbReference type="InParanoid" id="G2QIS0"/>
<dbReference type="eggNOG" id="KOG1202">
    <property type="taxonomic scope" value="Eukaryota"/>
</dbReference>
<dbReference type="InterPro" id="IPR049551">
    <property type="entry name" value="PKS_DH_C"/>
</dbReference>
<dbReference type="PROSITE" id="PS50075">
    <property type="entry name" value="CARRIER"/>
    <property type="match status" value="1"/>
</dbReference>
<keyword evidence="7" id="KW-0012">Acyltransferase</keyword>
<evidence type="ECO:0000259" key="12">
    <source>
        <dbReference type="PROSITE" id="PS52019"/>
    </source>
</evidence>
<accession>G2QIS0</accession>
<evidence type="ECO:0000256" key="5">
    <source>
        <dbReference type="ARBA" id="ARBA00023002"/>
    </source>
</evidence>
<keyword evidence="14" id="KW-1185">Reference proteome</keyword>
<sequence length="2769" mass="297811">MTISSDRNIEPIAVCGIGLRLPGGVHNGDEFWQLLAEGRDARSKIPPTRFAIDGFDASLSGQKAIHTRHGYFIDDDLSRLDTSFFSMSKKEIERCDPQQRILLEVVRECLEDAGEVDYRGRPIGCYVGTFGQDWYEMATKDMHGMGNYSLMGSGDLVLANRVSYEFDLHGPSTVIKTGCSASLVALHDACRALQSGDASGAIVCGTSLIMTPTTSTIFFDEGILSPDGSCKTFDAAANGFARAEGITAVYVKRLEDALRDGNPIRAVIRNTGCNSDGRSQGLTCPNGQAQEALMRNVYCQANLDPSETAFVECHGTGTPTGDPIETRAVGNVFGDKGVYIGSVKPNVGHSEGCSGLTSLIKAVLALEKGTIPPNIKFQKPNPKIPFSEKKLTVPLKPTAFPKDRAERISINSFGIGGSNAHVILESSSQYFGGTRLSINGLNGVNGVNGTNNYQNGTVPTPRPELFLFSANSPASLDRQIASFREHAARYPNLARDTAYTLAVHREKLPHRAFALVQDGKVLQVSPQVKAPHSAPSVTMVFSGQGAQWPQMGRELILTDPSFRQDLIRMDEVLQGLRIPPRWSIIEELLKPDETSQVHRAELAQPLTTALQIALVRQFQRLGITPAAVVGHSSGEIAAAYAAGHISLEYAITIAYYRGYVASRASAASSSIGAMAAVGLGAAEVSRFLHAGACVACENSPSSTTISGDSKAVHKTLASVLAEYPDVLARPLKVDTAYHSHHMAALAAEYLNLLQGEESTNSCHGAPDGPGARLFFSSVTTRTLTREGTPLTSPYYWVVNLVSPVRFRDAVHNLLLHDDDHDDDHQQATDGGSSSMILLEVGPHSALAGPLRQICEAAGRPCNYTAAQIRGKNCVASLLSALGGLYQQAVVPADWRPLFPPQGGSSSRALAGLPTYPWDHSAGPFWYESRLSRDWRARRFPDHCLLGVRVVECPDTAPQWRNLLSLEQVPWLADHKVRRDIVFPLAGYAAMAGEAVRQATGCETGYRLRRVVARAALVLIEAEPAEMVTALRPRRLTDTDDSASWFEFAIASYTGSSWVKHCEGQVAPLDRAPLRRSVVMKTTAPEDGSGSGSGSGSLPRLVKSNRLYDAVARAGLVFGPEFRRLTDISTSVTDGAARAKLITVPSSEAAAAHPYPGPMHPASIDACIQLLLVASVRGLCRNLRRLVVPTLVENIEVSRGASKDDNGNVNNMHIEAFCPAQGLGSAEVECVVEDNDDQDHDHERVCLRMSGLQVTPLDGDGDGDSDRDGENNMSPNDGPVDVHAAAHLHWLPDFDFAPLDDGLVKSPTANVAERELRETLTLLCILESADRLANLTPAQPHYVKYRAWLDRQVGLARSGDYPLVPDAQSIAALDPPARRAMLESVYDRLLALPDPSNSKDENGNNNSNSNNNKMHAAAAAARAIKRLSDHAEAVFTAPAPGSGSDGGATTDAEGEGGSKDALNLLLGDGLLTDMYGAEGAGAFDFGGLVRRLAHARAGRLRVLEVGAGTGATTACLLRHLFVFAGEDGDGDGAGPGLGGLPVYAEYVFTDISAGFFPKARERFRHAPNMRFCALDISRDPLPQGFAAGSFDLVVAPNVVHATPCLRETLAHLRTLLRDDGVLMMIEMSTEARTPAFIFGNLPGWWLGEEDGRVWEPFASPDRWDAELKAAGFRGAEAVVPDAEPPWQMAVVMLARPRTEEDEEEEEEKKKKKNGGRRVTLLCQDRASGPATSLLSGLEKEGWEVTPCRLGHDPLPSGQDVISCVDLESRFFDHDTLTEEGLSAFQAMLRQVQNGTDRILWLAPPFQVKCRDPRGAQTLAVMRTVRAELNLALFTLELDYERETAEAAARLISDVFVKKVQRARDDDVLNADREFVIDNGTLLVGRYRPFSLTRAQALLSRSSSSLSDPDPDPDPNSRVTAPVRQPPETSASGAGAGWAKTLRIRQPGDLSTLTWTDTPLPATLPPDHVEVRIHAAGLNFRDVLQATGSLRLPSSTGASGPELGLEASGVITRVSNSSSNSSSSRQRLQPGDRVVLLSPTGTLTTRLVVPSALVARVGTTTMTTTTPLPLPLPSLDAAAAAPVCYATVLHALLDAGRLRPGMSVLVHSACGGVGLAALEVCARIGGGAAGGGAGGAGGAGIEVYATVGSEEKVEFLLGRYPGLVARERVFSSRDARFRDGVLRLTRGRGVDLVLNSLSGDLLHASWECVAKYGTMVELGKRDLVGAGRLDMAPFLENRAYVGVDLYEYMRDRPERVGALLTRYVEMYEQGLLPLPDPVAYFEAGQVEQAFRHLQNGAHIGKVVVTMPEDPSRLPSQPPDRPILLDPDATYLLAGGAGGLGGSVASWLVEQGARHLTILSRSAGLNSESRALFRELESMGCSVTAVAGSVENKEDVAAAVSGSGRPVRGVFQLATTMRDGPLLSMNWSQWDSTIGPKVRGTWNLHHALAGQPLDFFWMASSVVTVVDEPGQANYSAGCIFLEAFCQYRHSLGLPATVLNICPLEGVGYVAENSQARRNMKAQGLCLLGESEFLDFVRFNLSRAGRKGGAGGADGPATVTGSDCYGWKNPEQVVMALRSGSDLPLDHLDNRTNWRRDRRMGLYHNVRRHGDDRLSSSSRSKTDRIVLFLDAVLNADAATAANLLGNPDNIAFLARETGNKIYELMMRPVSEDEEIDTRLTLAQIGLDSLMAIELRRWLRGVFGIAISVLEIVGSGSLYQLGEVIAAKLSERLCLWESGHLSMANITMHKTENSTGATTFVTELQQPLSGVLSA</sequence>
<reference evidence="13 14" key="1">
    <citation type="journal article" date="2011" name="Nat. Biotechnol.">
        <title>Comparative genomic analysis of the thermophilic biomass-degrading fungi Myceliophthora thermophila and Thielavia terrestris.</title>
        <authorList>
            <person name="Berka R.M."/>
            <person name="Grigoriev I.V."/>
            <person name="Otillar R."/>
            <person name="Salamov A."/>
            <person name="Grimwood J."/>
            <person name="Reid I."/>
            <person name="Ishmael N."/>
            <person name="John T."/>
            <person name="Darmond C."/>
            <person name="Moisan M.-C."/>
            <person name="Henrissat B."/>
            <person name="Coutinho P.M."/>
            <person name="Lombard V."/>
            <person name="Natvig D.O."/>
            <person name="Lindquist E."/>
            <person name="Schmutz J."/>
            <person name="Lucas S."/>
            <person name="Harris P."/>
            <person name="Powlowski J."/>
            <person name="Bellemare A."/>
            <person name="Taylor D."/>
            <person name="Butler G."/>
            <person name="de Vries R.P."/>
            <person name="Allijn I.E."/>
            <person name="van den Brink J."/>
            <person name="Ushinsky S."/>
            <person name="Storms R."/>
            <person name="Powell A.J."/>
            <person name="Paulsen I.T."/>
            <person name="Elbourne L.D.H."/>
            <person name="Baker S.E."/>
            <person name="Magnuson J."/>
            <person name="LaBoissiere S."/>
            <person name="Clutterbuck A.J."/>
            <person name="Martinez D."/>
            <person name="Wogulis M."/>
            <person name="de Leon A.L."/>
            <person name="Rey M.W."/>
            <person name="Tsang A."/>
        </authorList>
    </citation>
    <scope>NUCLEOTIDE SEQUENCE [LARGE SCALE GENOMIC DNA]</scope>
    <source>
        <strain evidence="14">ATCC 42464 / BCRC 31852 / DSM 1799</strain>
    </source>
</reference>
<evidence type="ECO:0000256" key="8">
    <source>
        <dbReference type="PROSITE-ProRule" id="PRU01363"/>
    </source>
</evidence>
<dbReference type="InterPro" id="IPR050091">
    <property type="entry name" value="PKS_NRPS_Biosynth_Enz"/>
</dbReference>
<gene>
    <name evidence="13" type="ORF">MYCTH_103096</name>
</gene>
<protein>
    <submittedName>
        <fullName evidence="13">Polyketide synthase</fullName>
    </submittedName>
</protein>
<evidence type="ECO:0000259" key="11">
    <source>
        <dbReference type="PROSITE" id="PS52004"/>
    </source>
</evidence>
<dbReference type="SUPFAM" id="SSF55048">
    <property type="entry name" value="Probable ACP-binding domain of malonyl-CoA ACP transacylase"/>
    <property type="match status" value="1"/>
</dbReference>
<dbReference type="GO" id="GO:0004315">
    <property type="term" value="F:3-oxoacyl-[acyl-carrier-protein] synthase activity"/>
    <property type="evidence" value="ECO:0007669"/>
    <property type="project" value="InterPro"/>
</dbReference>
<dbReference type="PROSITE" id="PS52004">
    <property type="entry name" value="KS3_2"/>
    <property type="match status" value="1"/>
</dbReference>
<feature type="region of interest" description="Disordered" evidence="9">
    <location>
        <begin position="1391"/>
        <end position="1411"/>
    </location>
</feature>
<dbReference type="Pfam" id="PF13602">
    <property type="entry name" value="ADH_zinc_N_2"/>
    <property type="match status" value="1"/>
</dbReference>
<keyword evidence="6" id="KW-0511">Multifunctional enzyme</keyword>
<dbReference type="InterPro" id="IPR001227">
    <property type="entry name" value="Ac_transferase_dom_sf"/>
</dbReference>
<dbReference type="InterPro" id="IPR042104">
    <property type="entry name" value="PKS_dehydratase_sf"/>
</dbReference>
<dbReference type="Gene3D" id="1.10.1200.10">
    <property type="entry name" value="ACP-like"/>
    <property type="match status" value="1"/>
</dbReference>
<dbReference type="Pfam" id="PF16197">
    <property type="entry name" value="KAsynt_C_assoc"/>
    <property type="match status" value="1"/>
</dbReference>
<evidence type="ECO:0000313" key="14">
    <source>
        <dbReference type="Proteomes" id="UP000007322"/>
    </source>
</evidence>
<dbReference type="SMART" id="SM00827">
    <property type="entry name" value="PKS_AT"/>
    <property type="match status" value="1"/>
</dbReference>
<dbReference type="GO" id="GO:0016491">
    <property type="term" value="F:oxidoreductase activity"/>
    <property type="evidence" value="ECO:0007669"/>
    <property type="project" value="UniProtKB-KW"/>
</dbReference>
<dbReference type="InterPro" id="IPR016039">
    <property type="entry name" value="Thiolase-like"/>
</dbReference>
<dbReference type="InterPro" id="IPR036736">
    <property type="entry name" value="ACP-like_sf"/>
</dbReference>
<proteinExistence type="predicted"/>
<dbReference type="InterPro" id="IPR029063">
    <property type="entry name" value="SAM-dependent_MTases_sf"/>
</dbReference>
<dbReference type="Pfam" id="PF00109">
    <property type="entry name" value="ketoacyl-synt"/>
    <property type="match status" value="1"/>
</dbReference>
<dbReference type="CDD" id="cd02440">
    <property type="entry name" value="AdoMet_MTases"/>
    <property type="match status" value="1"/>
</dbReference>
<feature type="region of interest" description="Disordered" evidence="9">
    <location>
        <begin position="1434"/>
        <end position="1455"/>
    </location>
</feature>
<evidence type="ECO:0000256" key="6">
    <source>
        <dbReference type="ARBA" id="ARBA00023268"/>
    </source>
</evidence>
<dbReference type="Pfam" id="PF08240">
    <property type="entry name" value="ADH_N"/>
    <property type="match status" value="1"/>
</dbReference>
<dbReference type="InterPro" id="IPR049900">
    <property type="entry name" value="PKS_mFAS_DH"/>
</dbReference>
<dbReference type="GO" id="GO:0044550">
    <property type="term" value="P:secondary metabolite biosynthetic process"/>
    <property type="evidence" value="ECO:0007669"/>
    <property type="project" value="TreeGrafter"/>
</dbReference>
<dbReference type="InterPro" id="IPR014043">
    <property type="entry name" value="Acyl_transferase_dom"/>
</dbReference>
<dbReference type="PROSITE" id="PS00012">
    <property type="entry name" value="PHOSPHOPANTETHEINE"/>
    <property type="match status" value="1"/>
</dbReference>
<dbReference type="Gene3D" id="3.40.47.10">
    <property type="match status" value="1"/>
</dbReference>
<dbReference type="Pfam" id="PF00698">
    <property type="entry name" value="Acyl_transf_1"/>
    <property type="match status" value="1"/>
</dbReference>
<keyword evidence="4" id="KW-0521">NADP</keyword>
<keyword evidence="5" id="KW-0560">Oxidoreductase</keyword>
<dbReference type="Pfam" id="PF02801">
    <property type="entry name" value="Ketoacyl-synt_C"/>
    <property type="match status" value="1"/>
</dbReference>
<keyword evidence="3" id="KW-0808">Transferase</keyword>
<dbReference type="InterPro" id="IPR020807">
    <property type="entry name" value="PKS_DH"/>
</dbReference>
<dbReference type="CDD" id="cd00833">
    <property type="entry name" value="PKS"/>
    <property type="match status" value="1"/>
</dbReference>
<dbReference type="InterPro" id="IPR020841">
    <property type="entry name" value="PKS_Beta-ketoAc_synthase_dom"/>
</dbReference>
<dbReference type="InterPro" id="IPR049552">
    <property type="entry name" value="PKS_DH_N"/>
</dbReference>
<dbReference type="SUPFAM" id="SSF47336">
    <property type="entry name" value="ACP-like"/>
    <property type="match status" value="1"/>
</dbReference>
<dbReference type="InterPro" id="IPR036291">
    <property type="entry name" value="NAD(P)-bd_dom_sf"/>
</dbReference>
<evidence type="ECO:0000256" key="3">
    <source>
        <dbReference type="ARBA" id="ARBA00022679"/>
    </source>
</evidence>
<feature type="region of interest" description="N-terminal hotdog fold" evidence="8">
    <location>
        <begin position="942"/>
        <end position="1072"/>
    </location>
</feature>
<dbReference type="PROSITE" id="PS52019">
    <property type="entry name" value="PKS_MFAS_DH"/>
    <property type="match status" value="1"/>
</dbReference>
<dbReference type="InterPro" id="IPR016036">
    <property type="entry name" value="Malonyl_transacylase_ACP-bd"/>
</dbReference>
<dbReference type="InterPro" id="IPR018201">
    <property type="entry name" value="Ketoacyl_synth_AS"/>
</dbReference>
<dbReference type="InterPro" id="IPR013154">
    <property type="entry name" value="ADH-like_N"/>
</dbReference>
<feature type="active site" description="Proton acceptor; for dehydratase activity" evidence="8">
    <location>
        <position position="974"/>
    </location>
</feature>
<dbReference type="GO" id="GO:0004312">
    <property type="term" value="F:fatty acid synthase activity"/>
    <property type="evidence" value="ECO:0007669"/>
    <property type="project" value="TreeGrafter"/>
</dbReference>
<dbReference type="GO" id="GO:0031177">
    <property type="term" value="F:phosphopantetheine binding"/>
    <property type="evidence" value="ECO:0007669"/>
    <property type="project" value="InterPro"/>
</dbReference>
<dbReference type="SUPFAM" id="SSF50129">
    <property type="entry name" value="GroES-like"/>
    <property type="match status" value="1"/>
</dbReference>
<evidence type="ECO:0000256" key="2">
    <source>
        <dbReference type="ARBA" id="ARBA00022553"/>
    </source>
</evidence>
<dbReference type="OMA" id="EKCDPQQ"/>
<dbReference type="InterPro" id="IPR006162">
    <property type="entry name" value="Ppantetheine_attach_site"/>
</dbReference>
<dbReference type="InterPro" id="IPR013217">
    <property type="entry name" value="Methyltransf_12"/>
</dbReference>
<feature type="region of interest" description="Disordered" evidence="9">
    <location>
        <begin position="1252"/>
        <end position="1278"/>
    </location>
</feature>
<dbReference type="SMART" id="SM00823">
    <property type="entry name" value="PKS_PP"/>
    <property type="match status" value="1"/>
</dbReference>
<dbReference type="SMART" id="SM00829">
    <property type="entry name" value="PKS_ER"/>
    <property type="match status" value="1"/>
</dbReference>
<dbReference type="InterPro" id="IPR009081">
    <property type="entry name" value="PP-bd_ACP"/>
</dbReference>
<organism evidence="13 14">
    <name type="scientific">Thermothelomyces thermophilus (strain ATCC 42464 / BCRC 31852 / DSM 1799)</name>
    <name type="common">Sporotrichum thermophile</name>
    <dbReference type="NCBI Taxonomy" id="573729"/>
    <lineage>
        <taxon>Eukaryota</taxon>
        <taxon>Fungi</taxon>
        <taxon>Dikarya</taxon>
        <taxon>Ascomycota</taxon>
        <taxon>Pezizomycotina</taxon>
        <taxon>Sordariomycetes</taxon>
        <taxon>Sordariomycetidae</taxon>
        <taxon>Sordariales</taxon>
        <taxon>Chaetomiaceae</taxon>
        <taxon>Thermothelomyces</taxon>
    </lineage>
</organism>
<feature type="compositionally biased region" description="Low complexity" evidence="9">
    <location>
        <begin position="1402"/>
        <end position="1411"/>
    </location>
</feature>
<dbReference type="SMART" id="SM00822">
    <property type="entry name" value="PKS_KR"/>
    <property type="match status" value="1"/>
</dbReference>
<dbReference type="Pfam" id="PF08242">
    <property type="entry name" value="Methyltransf_12"/>
    <property type="match status" value="1"/>
</dbReference>
<dbReference type="Gene3D" id="3.40.50.720">
    <property type="entry name" value="NAD(P)-binding Rossmann-like Domain"/>
    <property type="match status" value="1"/>
</dbReference>
<dbReference type="STRING" id="573729.G2QIS0"/>
<dbReference type="Pfam" id="PF21089">
    <property type="entry name" value="PKS_DH_N"/>
    <property type="match status" value="1"/>
</dbReference>
<dbReference type="Proteomes" id="UP000007322">
    <property type="component" value="Chromosome 5"/>
</dbReference>
<evidence type="ECO:0000256" key="4">
    <source>
        <dbReference type="ARBA" id="ARBA00022857"/>
    </source>
</evidence>
<dbReference type="Gene3D" id="3.40.50.150">
    <property type="entry name" value="Vaccinia Virus protein VP39"/>
    <property type="match status" value="1"/>
</dbReference>
<evidence type="ECO:0000256" key="7">
    <source>
        <dbReference type="ARBA" id="ARBA00023315"/>
    </source>
</evidence>
<dbReference type="InterPro" id="IPR014031">
    <property type="entry name" value="Ketoacyl_synth_C"/>
</dbReference>
<dbReference type="EMBL" id="CP003006">
    <property type="protein sequence ID" value="AEO60392.1"/>
    <property type="molecule type" value="Genomic_DNA"/>
</dbReference>
<feature type="region of interest" description="Disordered" evidence="9">
    <location>
        <begin position="1695"/>
        <end position="1715"/>
    </location>
</feature>
<dbReference type="InterPro" id="IPR011032">
    <property type="entry name" value="GroES-like_sf"/>
</dbReference>
<dbReference type="SUPFAM" id="SSF51735">
    <property type="entry name" value="NAD(P)-binding Rossmann-fold domains"/>
    <property type="match status" value="2"/>
</dbReference>
<dbReference type="SMART" id="SM00825">
    <property type="entry name" value="PKS_KS"/>
    <property type="match status" value="1"/>
</dbReference>
<dbReference type="GO" id="GO:0006633">
    <property type="term" value="P:fatty acid biosynthetic process"/>
    <property type="evidence" value="ECO:0007669"/>
    <property type="project" value="InterPro"/>
</dbReference>
<evidence type="ECO:0000259" key="10">
    <source>
        <dbReference type="PROSITE" id="PS50075"/>
    </source>
</evidence>
<dbReference type="Pfam" id="PF00550">
    <property type="entry name" value="PP-binding"/>
    <property type="match status" value="1"/>
</dbReference>
<dbReference type="InterPro" id="IPR014030">
    <property type="entry name" value="Ketoacyl_synth_N"/>
</dbReference>
<evidence type="ECO:0000256" key="1">
    <source>
        <dbReference type="ARBA" id="ARBA00022450"/>
    </source>
</evidence>
<dbReference type="Gene3D" id="3.10.129.110">
    <property type="entry name" value="Polyketide synthase dehydratase"/>
    <property type="match status" value="1"/>
</dbReference>
<feature type="domain" description="PKS/mFAS DH" evidence="12">
    <location>
        <begin position="942"/>
        <end position="1262"/>
    </location>
</feature>
<keyword evidence="2" id="KW-0597">Phosphoprotein</keyword>
<dbReference type="Pfam" id="PF14765">
    <property type="entry name" value="PS-DH"/>
    <property type="match status" value="1"/>
</dbReference>
<feature type="domain" description="Ketosynthase family 3 (KS3)" evidence="11">
    <location>
        <begin position="9"/>
        <end position="426"/>
    </location>
</feature>
<dbReference type="GeneID" id="11511487"/>
<dbReference type="SUPFAM" id="SSF52151">
    <property type="entry name" value="FabD/lysophospholipase-like"/>
    <property type="match status" value="1"/>
</dbReference>
<feature type="domain" description="Carrier" evidence="10">
    <location>
        <begin position="2649"/>
        <end position="2724"/>
    </location>
</feature>
<dbReference type="Gene3D" id="3.40.366.10">
    <property type="entry name" value="Malonyl-Coenzyme A Acyl Carrier Protein, domain 2"/>
    <property type="match status" value="1"/>
</dbReference>
<dbReference type="SUPFAM" id="SSF53335">
    <property type="entry name" value="S-adenosyl-L-methionine-dependent methyltransferases"/>
    <property type="match status" value="1"/>
</dbReference>
<evidence type="ECO:0000256" key="9">
    <source>
        <dbReference type="SAM" id="MobiDB-lite"/>
    </source>
</evidence>
<dbReference type="PANTHER" id="PTHR43775">
    <property type="entry name" value="FATTY ACID SYNTHASE"/>
    <property type="match status" value="1"/>
</dbReference>
<dbReference type="Gene3D" id="3.90.180.10">
    <property type="entry name" value="Medium-chain alcohol dehydrogenases, catalytic domain"/>
    <property type="match status" value="1"/>
</dbReference>
<dbReference type="Gene3D" id="3.30.70.3290">
    <property type="match status" value="1"/>
</dbReference>
<dbReference type="InterPro" id="IPR032821">
    <property type="entry name" value="PKS_assoc"/>
</dbReference>